<feature type="compositionally biased region" description="Basic and acidic residues" evidence="1">
    <location>
        <begin position="1"/>
        <end position="15"/>
    </location>
</feature>
<evidence type="ECO:0000256" key="1">
    <source>
        <dbReference type="SAM" id="MobiDB-lite"/>
    </source>
</evidence>
<feature type="region of interest" description="Disordered" evidence="1">
    <location>
        <begin position="1"/>
        <end position="111"/>
    </location>
</feature>
<accession>A0A8H7ZX19</accession>
<sequence length="148" mass="15980">PARQRQREKGADRQHSPGPLSPGEAGVGGGRPGHQAVVGGGGAQQPGGSRRDEQVDRREGEREGKPSVHQDVPVAENERRREEEPRGDVKGRAQQSLRPAQQAPRAARRGVVPRVPAVLLFRRAVDGVAEAVVVQSRRRGRRRRGPAG</sequence>
<feature type="compositionally biased region" description="Gly residues" evidence="1">
    <location>
        <begin position="25"/>
        <end position="45"/>
    </location>
</feature>
<proteinExistence type="predicted"/>
<evidence type="ECO:0000313" key="2">
    <source>
        <dbReference type="EMBL" id="KAG5461113.1"/>
    </source>
</evidence>
<keyword evidence="3" id="KW-1185">Reference proteome</keyword>
<feature type="compositionally biased region" description="Basic and acidic residues" evidence="1">
    <location>
        <begin position="49"/>
        <end position="68"/>
    </location>
</feature>
<name>A0A8H7ZX19_9FUNG</name>
<organism evidence="2 3">
    <name type="scientific">Olpidium bornovanus</name>
    <dbReference type="NCBI Taxonomy" id="278681"/>
    <lineage>
        <taxon>Eukaryota</taxon>
        <taxon>Fungi</taxon>
        <taxon>Fungi incertae sedis</taxon>
        <taxon>Olpidiomycota</taxon>
        <taxon>Olpidiomycotina</taxon>
        <taxon>Olpidiomycetes</taxon>
        <taxon>Olpidiales</taxon>
        <taxon>Olpidiaceae</taxon>
        <taxon>Olpidium</taxon>
    </lineage>
</organism>
<comment type="caution">
    <text evidence="2">The sequence shown here is derived from an EMBL/GenBank/DDBJ whole genome shotgun (WGS) entry which is preliminary data.</text>
</comment>
<feature type="compositionally biased region" description="Low complexity" evidence="1">
    <location>
        <begin position="92"/>
        <end position="111"/>
    </location>
</feature>
<dbReference type="AlphaFoldDB" id="A0A8H7ZX19"/>
<reference evidence="2 3" key="1">
    <citation type="journal article" name="Sci. Rep.">
        <title>Genome-scale phylogenetic analyses confirm Olpidium as the closest living zoosporic fungus to the non-flagellated, terrestrial fungi.</title>
        <authorList>
            <person name="Chang Y."/>
            <person name="Rochon D."/>
            <person name="Sekimoto S."/>
            <person name="Wang Y."/>
            <person name="Chovatia M."/>
            <person name="Sandor L."/>
            <person name="Salamov A."/>
            <person name="Grigoriev I.V."/>
            <person name="Stajich J.E."/>
            <person name="Spatafora J.W."/>
        </authorList>
    </citation>
    <scope>NUCLEOTIDE SEQUENCE [LARGE SCALE GENOMIC DNA]</scope>
    <source>
        <strain evidence="2">S191</strain>
    </source>
</reference>
<dbReference type="EMBL" id="JAEFCI010004183">
    <property type="protein sequence ID" value="KAG5461113.1"/>
    <property type="molecule type" value="Genomic_DNA"/>
</dbReference>
<dbReference type="Proteomes" id="UP000673691">
    <property type="component" value="Unassembled WGS sequence"/>
</dbReference>
<gene>
    <name evidence="2" type="ORF">BJ554DRAFT_6744</name>
</gene>
<feature type="non-terminal residue" evidence="2">
    <location>
        <position position="1"/>
    </location>
</feature>
<protein>
    <submittedName>
        <fullName evidence="2">Uncharacterized protein</fullName>
    </submittedName>
</protein>
<feature type="compositionally biased region" description="Basic and acidic residues" evidence="1">
    <location>
        <begin position="76"/>
        <end position="91"/>
    </location>
</feature>
<evidence type="ECO:0000313" key="3">
    <source>
        <dbReference type="Proteomes" id="UP000673691"/>
    </source>
</evidence>